<gene>
    <name evidence="2" type="ORF">FNK824_LOCUS24414</name>
</gene>
<evidence type="ECO:0000256" key="1">
    <source>
        <dbReference type="SAM" id="Coils"/>
    </source>
</evidence>
<dbReference type="PANTHER" id="PTHR11139">
    <property type="entry name" value="ATAXIA TELANGIECTASIA MUTATED ATM -RELATED"/>
    <property type="match status" value="1"/>
</dbReference>
<protein>
    <submittedName>
        <fullName evidence="2">Uncharacterized protein</fullName>
    </submittedName>
</protein>
<dbReference type="AlphaFoldDB" id="A0A819M236"/>
<dbReference type="EMBL" id="CAJOBE010005429">
    <property type="protein sequence ID" value="CAF3972530.1"/>
    <property type="molecule type" value="Genomic_DNA"/>
</dbReference>
<proteinExistence type="predicted"/>
<name>A0A819M236_9BILA</name>
<dbReference type="GO" id="GO:0005634">
    <property type="term" value="C:nucleus"/>
    <property type="evidence" value="ECO:0007669"/>
    <property type="project" value="TreeGrafter"/>
</dbReference>
<dbReference type="PANTHER" id="PTHR11139:SF68">
    <property type="entry name" value="DNA-DEPENDENT PROTEIN KINASE CATALYTIC SUBUNIT"/>
    <property type="match status" value="1"/>
</dbReference>
<dbReference type="GO" id="GO:0006302">
    <property type="term" value="P:double-strand break repair"/>
    <property type="evidence" value="ECO:0007669"/>
    <property type="project" value="TreeGrafter"/>
</dbReference>
<evidence type="ECO:0000313" key="3">
    <source>
        <dbReference type="Proteomes" id="UP000663874"/>
    </source>
</evidence>
<dbReference type="InterPro" id="IPR050517">
    <property type="entry name" value="DDR_Repair_Kinase"/>
</dbReference>
<feature type="coiled-coil region" evidence="1">
    <location>
        <begin position="341"/>
        <end position="368"/>
    </location>
</feature>
<reference evidence="2" key="1">
    <citation type="submission" date="2021-02" db="EMBL/GenBank/DDBJ databases">
        <authorList>
            <person name="Nowell W R."/>
        </authorList>
    </citation>
    <scope>NUCLEOTIDE SEQUENCE</scope>
</reference>
<feature type="non-terminal residue" evidence="2">
    <location>
        <position position="1"/>
    </location>
</feature>
<keyword evidence="1" id="KW-0175">Coiled coil</keyword>
<comment type="caution">
    <text evidence="2">The sequence shown here is derived from an EMBL/GenBank/DDBJ whole genome shotgun (WGS) entry which is preliminary data.</text>
</comment>
<dbReference type="Proteomes" id="UP000663874">
    <property type="component" value="Unassembled WGS sequence"/>
</dbReference>
<dbReference type="GO" id="GO:0000723">
    <property type="term" value="P:telomere maintenance"/>
    <property type="evidence" value="ECO:0007669"/>
    <property type="project" value="TreeGrafter"/>
</dbReference>
<organism evidence="2 3">
    <name type="scientific">Rotaria sordida</name>
    <dbReference type="NCBI Taxonomy" id="392033"/>
    <lineage>
        <taxon>Eukaryota</taxon>
        <taxon>Metazoa</taxon>
        <taxon>Spiralia</taxon>
        <taxon>Gnathifera</taxon>
        <taxon>Rotifera</taxon>
        <taxon>Eurotatoria</taxon>
        <taxon>Bdelloidea</taxon>
        <taxon>Philodinida</taxon>
        <taxon>Philodinidae</taxon>
        <taxon>Rotaria</taxon>
    </lineage>
</organism>
<sequence>MIFITPLEQCPLTDETLNYSILELEHQFLTQSMLNCCNQLNNWTIMSKHIFIDNTTFYILWSNANQLNYLMPYAIRAKLKLLISGAKYYTQYSKEQFLLRWSTLSRLSEYGRKTIIQLIQPYYQLDQFLLFIEQNLSLLKYILDELIGGPRMTFTSRLKATEFDPLLIDYKVQSLLDMSYCALRQRNFKLALTKLNETRHRLDLCQNPLIKSIYWNEIYCDVHLKRHQIQSSTSTLSSLLSTSVAKELKKMEIKISALKIIDQQTAQLNSNYIQLNSQFCRTIIDFLLAQPQGYYNHEQDEKIPQAKHKQLEMYLYGLENNNDNQIQQADLLIYELFNKCINILKENIEKQETDLQNLSTSIRLAKENILSRDYNELASICDDYLRRYENNEDENNLLTNLFNGDHGNKIAELIVKSVLLSMKYGSNEGVKRFSRLLQIVDLYPNTMNLIADKLQEIPCWMFFDCLYQITAYLDKPIALKLYPVIEQIVKLYPQSIVYPFKLSYETLQYSIQDPILKQNLELIQQQLNRYTPLVNEFIEALNQLNPQQQFDTWSKELFHLLTSDSNTRDITKLQEHLIKFKQILFSDIINLDETNDEQLILSNTQDNNDIDDN</sequence>
<dbReference type="GO" id="GO:0004674">
    <property type="term" value="F:protein serine/threonine kinase activity"/>
    <property type="evidence" value="ECO:0007669"/>
    <property type="project" value="TreeGrafter"/>
</dbReference>
<accession>A0A819M236</accession>
<evidence type="ECO:0000313" key="2">
    <source>
        <dbReference type="EMBL" id="CAF3972530.1"/>
    </source>
</evidence>